<dbReference type="PANTHER" id="PTHR11774:SF11">
    <property type="entry name" value="GERANYLGERANYL TRANSFERASE TYPE-2 SUBUNIT BETA"/>
    <property type="match status" value="1"/>
</dbReference>
<gene>
    <name evidence="11" type="ORF">KSP39_PZI016813</name>
</gene>
<dbReference type="GO" id="GO:0046872">
    <property type="term" value="F:metal ion binding"/>
    <property type="evidence" value="ECO:0007669"/>
    <property type="project" value="UniProtKB-KW"/>
</dbReference>
<feature type="domain" description="Prenyltransferase alpha-alpha toroid" evidence="10">
    <location>
        <begin position="15"/>
        <end position="58"/>
    </location>
</feature>
<evidence type="ECO:0000256" key="8">
    <source>
        <dbReference type="ARBA" id="ARBA00030816"/>
    </source>
</evidence>
<evidence type="ECO:0000256" key="6">
    <source>
        <dbReference type="ARBA" id="ARBA00022737"/>
    </source>
</evidence>
<dbReference type="EMBL" id="JBBWWQ010000014">
    <property type="protein sequence ID" value="KAK8931251.1"/>
    <property type="molecule type" value="Genomic_DNA"/>
</dbReference>
<proteinExistence type="inferred from homology"/>
<keyword evidence="12" id="KW-1185">Reference proteome</keyword>
<dbReference type="InterPro" id="IPR008930">
    <property type="entry name" value="Terpenoid_cyclase/PrenylTrfase"/>
</dbReference>
<dbReference type="AlphaFoldDB" id="A0AAP0B7M5"/>
<evidence type="ECO:0000259" key="10">
    <source>
        <dbReference type="Pfam" id="PF00432"/>
    </source>
</evidence>
<evidence type="ECO:0000313" key="12">
    <source>
        <dbReference type="Proteomes" id="UP001418222"/>
    </source>
</evidence>
<evidence type="ECO:0000256" key="4">
    <source>
        <dbReference type="ARBA" id="ARBA00022679"/>
    </source>
</evidence>
<comment type="cofactor">
    <cofactor evidence="1">
        <name>Zn(2+)</name>
        <dbReference type="ChEBI" id="CHEBI:29105"/>
    </cofactor>
</comment>
<dbReference type="GO" id="GO:0005968">
    <property type="term" value="C:Rab-protein geranylgeranyltransferase complex"/>
    <property type="evidence" value="ECO:0007669"/>
    <property type="project" value="TreeGrafter"/>
</dbReference>
<dbReference type="InterPro" id="IPR045089">
    <property type="entry name" value="PGGT1B-like"/>
</dbReference>
<dbReference type="Gene3D" id="1.50.10.20">
    <property type="match status" value="1"/>
</dbReference>
<dbReference type="InterPro" id="IPR001330">
    <property type="entry name" value="Prenyltrans"/>
</dbReference>
<dbReference type="SUPFAM" id="SSF48239">
    <property type="entry name" value="Terpenoid cyclases/Protein prenyltransferases"/>
    <property type="match status" value="1"/>
</dbReference>
<evidence type="ECO:0000256" key="5">
    <source>
        <dbReference type="ARBA" id="ARBA00022723"/>
    </source>
</evidence>
<evidence type="ECO:0000313" key="11">
    <source>
        <dbReference type="EMBL" id="KAK8931251.1"/>
    </source>
</evidence>
<keyword evidence="3" id="KW-0637">Prenyltransferase</keyword>
<organism evidence="11 12">
    <name type="scientific">Platanthera zijinensis</name>
    <dbReference type="NCBI Taxonomy" id="2320716"/>
    <lineage>
        <taxon>Eukaryota</taxon>
        <taxon>Viridiplantae</taxon>
        <taxon>Streptophyta</taxon>
        <taxon>Embryophyta</taxon>
        <taxon>Tracheophyta</taxon>
        <taxon>Spermatophyta</taxon>
        <taxon>Magnoliopsida</taxon>
        <taxon>Liliopsida</taxon>
        <taxon>Asparagales</taxon>
        <taxon>Orchidaceae</taxon>
        <taxon>Orchidoideae</taxon>
        <taxon>Orchideae</taxon>
        <taxon>Orchidinae</taxon>
        <taxon>Platanthera</taxon>
    </lineage>
</organism>
<evidence type="ECO:0000256" key="9">
    <source>
        <dbReference type="ARBA" id="ARBA00032766"/>
    </source>
</evidence>
<evidence type="ECO:0000256" key="2">
    <source>
        <dbReference type="ARBA" id="ARBA00010497"/>
    </source>
</evidence>
<keyword evidence="5" id="KW-0479">Metal-binding</keyword>
<accession>A0AAP0B7M5</accession>
<reference evidence="11 12" key="1">
    <citation type="journal article" date="2022" name="Nat. Plants">
        <title>Genomes of leafy and leafless Platanthera orchids illuminate the evolution of mycoheterotrophy.</title>
        <authorList>
            <person name="Li M.H."/>
            <person name="Liu K.W."/>
            <person name="Li Z."/>
            <person name="Lu H.C."/>
            <person name="Ye Q.L."/>
            <person name="Zhang D."/>
            <person name="Wang J.Y."/>
            <person name="Li Y.F."/>
            <person name="Zhong Z.M."/>
            <person name="Liu X."/>
            <person name="Yu X."/>
            <person name="Liu D.K."/>
            <person name="Tu X.D."/>
            <person name="Liu B."/>
            <person name="Hao Y."/>
            <person name="Liao X.Y."/>
            <person name="Jiang Y.T."/>
            <person name="Sun W.H."/>
            <person name="Chen J."/>
            <person name="Chen Y.Q."/>
            <person name="Ai Y."/>
            <person name="Zhai J.W."/>
            <person name="Wu S.S."/>
            <person name="Zhou Z."/>
            <person name="Hsiao Y.Y."/>
            <person name="Wu W.L."/>
            <person name="Chen Y.Y."/>
            <person name="Lin Y.F."/>
            <person name="Hsu J.L."/>
            <person name="Li C.Y."/>
            <person name="Wang Z.W."/>
            <person name="Zhao X."/>
            <person name="Zhong W.Y."/>
            <person name="Ma X.K."/>
            <person name="Ma L."/>
            <person name="Huang J."/>
            <person name="Chen G.Z."/>
            <person name="Huang M.Z."/>
            <person name="Huang L."/>
            <person name="Peng D.H."/>
            <person name="Luo Y.B."/>
            <person name="Zou S.Q."/>
            <person name="Chen S.P."/>
            <person name="Lan S."/>
            <person name="Tsai W.C."/>
            <person name="Van de Peer Y."/>
            <person name="Liu Z.J."/>
        </authorList>
    </citation>
    <scope>NUCLEOTIDE SEQUENCE [LARGE SCALE GENOMIC DNA]</scope>
    <source>
        <strain evidence="11">Lor287</strain>
    </source>
</reference>
<comment type="similarity">
    <text evidence="2">Belongs to the protein prenyltransferase subunit beta family.</text>
</comment>
<dbReference type="Proteomes" id="UP001418222">
    <property type="component" value="Unassembled WGS sequence"/>
</dbReference>
<keyword evidence="6" id="KW-0677">Repeat</keyword>
<protein>
    <recommendedName>
        <fullName evidence="8">Geranylgeranyl transferase type II subunit beta</fullName>
    </recommendedName>
    <alternativeName>
        <fullName evidence="9">Type II protein geranyl-geranyltransferase subunit beta</fullName>
    </alternativeName>
</protein>
<name>A0AAP0B7M5_9ASPA</name>
<dbReference type="GO" id="GO:0004663">
    <property type="term" value="F:Rab geranylgeranyltransferase activity"/>
    <property type="evidence" value="ECO:0007669"/>
    <property type="project" value="TreeGrafter"/>
</dbReference>
<dbReference type="Pfam" id="PF00432">
    <property type="entry name" value="Prenyltrans"/>
    <property type="match status" value="1"/>
</dbReference>
<dbReference type="PANTHER" id="PTHR11774">
    <property type="entry name" value="GERANYLGERANYL TRANSFERASE TYPE BETA SUBUNIT"/>
    <property type="match status" value="1"/>
</dbReference>
<keyword evidence="4" id="KW-0808">Transferase</keyword>
<evidence type="ECO:0000256" key="3">
    <source>
        <dbReference type="ARBA" id="ARBA00022602"/>
    </source>
</evidence>
<keyword evidence="7" id="KW-0862">Zinc</keyword>
<sequence>MLFFVGTFKLDYDCQVHWIDKNKLTKFILNCQDCENEGISDRPDNVVDAYHTYFGVAGNNNTVYSLF</sequence>
<evidence type="ECO:0000256" key="7">
    <source>
        <dbReference type="ARBA" id="ARBA00022833"/>
    </source>
</evidence>
<comment type="caution">
    <text evidence="11">The sequence shown here is derived from an EMBL/GenBank/DDBJ whole genome shotgun (WGS) entry which is preliminary data.</text>
</comment>
<evidence type="ECO:0000256" key="1">
    <source>
        <dbReference type="ARBA" id="ARBA00001947"/>
    </source>
</evidence>